<evidence type="ECO:0000313" key="3">
    <source>
        <dbReference type="Proteomes" id="UP001374893"/>
    </source>
</evidence>
<dbReference type="Gene3D" id="3.40.50.300">
    <property type="entry name" value="P-loop containing nucleotide triphosphate hydrolases"/>
    <property type="match status" value="1"/>
</dbReference>
<dbReference type="SUPFAM" id="SSF52540">
    <property type="entry name" value="P-loop containing nucleoside triphosphate hydrolases"/>
    <property type="match status" value="1"/>
</dbReference>
<feature type="region of interest" description="Disordered" evidence="1">
    <location>
        <begin position="149"/>
        <end position="174"/>
    </location>
</feature>
<organism evidence="2 3">
    <name type="scientific">Haloferula helveola</name>
    <dbReference type="NCBI Taxonomy" id="490095"/>
    <lineage>
        <taxon>Bacteria</taxon>
        <taxon>Pseudomonadati</taxon>
        <taxon>Verrucomicrobiota</taxon>
        <taxon>Verrucomicrobiia</taxon>
        <taxon>Verrucomicrobiales</taxon>
        <taxon>Verrucomicrobiaceae</taxon>
        <taxon>Haloferula</taxon>
    </lineage>
</organism>
<evidence type="ECO:0000256" key="1">
    <source>
        <dbReference type="SAM" id="MobiDB-lite"/>
    </source>
</evidence>
<dbReference type="Proteomes" id="UP001374893">
    <property type="component" value="Chromosome"/>
</dbReference>
<proteinExistence type="predicted"/>
<dbReference type="RefSeq" id="WP_338686515.1">
    <property type="nucleotide sequence ID" value="NZ_AP024702.1"/>
</dbReference>
<reference evidence="2 3" key="1">
    <citation type="submission" date="2021-06" db="EMBL/GenBank/DDBJ databases">
        <title>Complete genome of Haloferula helveola possessing various polysaccharide degrading enzymes.</title>
        <authorList>
            <person name="Takami H."/>
            <person name="Huang C."/>
            <person name="Hamasaki K."/>
        </authorList>
    </citation>
    <scope>NUCLEOTIDE SEQUENCE [LARGE SCALE GENOMIC DNA]</scope>
    <source>
        <strain evidence="2 3">CN-1</strain>
    </source>
</reference>
<dbReference type="InterPro" id="IPR027417">
    <property type="entry name" value="P-loop_NTPase"/>
</dbReference>
<name>A0ABN6H7X5_9BACT</name>
<keyword evidence="3" id="KW-1185">Reference proteome</keyword>
<sequence length="174" mass="19949">MHECHVVCGAPAAGKSTYSRSLAQRLGACLLDSDTLAGRLVTAGMTLAGLDPDDRDSPEYKRAYRLPVYEALFDVARANLSHAPVVICGPFTSEWQREAWPEELRTRLGTDPELHFVWCDEDLRRRRMRERGEARDRQKLADWESFRTGSREDRPVWPHRFIDTGEEDQSCNSR</sequence>
<accession>A0ABN6H7X5</accession>
<protein>
    <submittedName>
        <fullName evidence="2">AAA domain-containing protein</fullName>
    </submittedName>
</protein>
<dbReference type="EMBL" id="AP024702">
    <property type="protein sequence ID" value="BCX49771.1"/>
    <property type="molecule type" value="Genomic_DNA"/>
</dbReference>
<gene>
    <name evidence="2" type="ORF">HAHE_36790</name>
</gene>
<dbReference type="Pfam" id="PF13671">
    <property type="entry name" value="AAA_33"/>
    <property type="match status" value="1"/>
</dbReference>
<evidence type="ECO:0000313" key="2">
    <source>
        <dbReference type="EMBL" id="BCX49771.1"/>
    </source>
</evidence>
<feature type="compositionally biased region" description="Basic and acidic residues" evidence="1">
    <location>
        <begin position="149"/>
        <end position="163"/>
    </location>
</feature>
<feature type="compositionally biased region" description="Acidic residues" evidence="1">
    <location>
        <begin position="164"/>
        <end position="174"/>
    </location>
</feature>